<name>A0ABQ5HST4_9ASTR</name>
<comment type="caution">
    <text evidence="4">The sequence shown here is derived from an EMBL/GenBank/DDBJ whole genome shotgun (WGS) entry which is preliminary data.</text>
</comment>
<dbReference type="Proteomes" id="UP001151760">
    <property type="component" value="Unassembled WGS sequence"/>
</dbReference>
<evidence type="ECO:0000259" key="3">
    <source>
        <dbReference type="Pfam" id="PF07727"/>
    </source>
</evidence>
<keyword evidence="2" id="KW-0812">Transmembrane</keyword>
<dbReference type="PANTHER" id="PTHR11439">
    <property type="entry name" value="GAG-POL-RELATED RETROTRANSPOSON"/>
    <property type="match status" value="1"/>
</dbReference>
<organism evidence="4 5">
    <name type="scientific">Tanacetum coccineum</name>
    <dbReference type="NCBI Taxonomy" id="301880"/>
    <lineage>
        <taxon>Eukaryota</taxon>
        <taxon>Viridiplantae</taxon>
        <taxon>Streptophyta</taxon>
        <taxon>Embryophyta</taxon>
        <taxon>Tracheophyta</taxon>
        <taxon>Spermatophyta</taxon>
        <taxon>Magnoliopsida</taxon>
        <taxon>eudicotyledons</taxon>
        <taxon>Gunneridae</taxon>
        <taxon>Pentapetalae</taxon>
        <taxon>asterids</taxon>
        <taxon>campanulids</taxon>
        <taxon>Asterales</taxon>
        <taxon>Asteraceae</taxon>
        <taxon>Asteroideae</taxon>
        <taxon>Anthemideae</taxon>
        <taxon>Anthemidinae</taxon>
        <taxon>Tanacetum</taxon>
    </lineage>
</organism>
<evidence type="ECO:0000313" key="5">
    <source>
        <dbReference type="Proteomes" id="UP001151760"/>
    </source>
</evidence>
<keyword evidence="2" id="KW-0472">Membrane</keyword>
<reference evidence="4" key="1">
    <citation type="journal article" date="2022" name="Int. J. Mol. Sci.">
        <title>Draft Genome of Tanacetum Coccineum: Genomic Comparison of Closely Related Tanacetum-Family Plants.</title>
        <authorList>
            <person name="Yamashiro T."/>
            <person name="Shiraishi A."/>
            <person name="Nakayama K."/>
            <person name="Satake H."/>
        </authorList>
    </citation>
    <scope>NUCLEOTIDE SEQUENCE</scope>
</reference>
<evidence type="ECO:0000256" key="2">
    <source>
        <dbReference type="SAM" id="Phobius"/>
    </source>
</evidence>
<feature type="domain" description="Reverse transcriptase Ty1/copia-type" evidence="3">
    <location>
        <begin position="475"/>
        <end position="717"/>
    </location>
</feature>
<keyword evidence="5" id="KW-1185">Reference proteome</keyword>
<keyword evidence="2" id="KW-1133">Transmembrane helix</keyword>
<dbReference type="Pfam" id="PF07727">
    <property type="entry name" value="RVT_2"/>
    <property type="match status" value="2"/>
</dbReference>
<proteinExistence type="predicted"/>
<evidence type="ECO:0000313" key="4">
    <source>
        <dbReference type="EMBL" id="GJT90619.1"/>
    </source>
</evidence>
<dbReference type="InterPro" id="IPR013103">
    <property type="entry name" value="RVT_2"/>
</dbReference>
<dbReference type="CDD" id="cd09272">
    <property type="entry name" value="RNase_HI_RT_Ty1"/>
    <property type="match status" value="2"/>
</dbReference>
<evidence type="ECO:0000256" key="1">
    <source>
        <dbReference type="SAM" id="MobiDB-lite"/>
    </source>
</evidence>
<dbReference type="EMBL" id="BQNB010019939">
    <property type="protein sequence ID" value="GJT90619.1"/>
    <property type="molecule type" value="Genomic_DNA"/>
</dbReference>
<reference evidence="4" key="2">
    <citation type="submission" date="2022-01" db="EMBL/GenBank/DDBJ databases">
        <authorList>
            <person name="Yamashiro T."/>
            <person name="Shiraishi A."/>
            <person name="Satake H."/>
            <person name="Nakayama K."/>
        </authorList>
    </citation>
    <scope>NUCLEOTIDE SEQUENCE</scope>
</reference>
<feature type="region of interest" description="Disordered" evidence="1">
    <location>
        <begin position="320"/>
        <end position="344"/>
    </location>
</feature>
<feature type="region of interest" description="Disordered" evidence="1">
    <location>
        <begin position="277"/>
        <end position="308"/>
    </location>
</feature>
<gene>
    <name evidence="4" type="ORF">Tco_1079464</name>
</gene>
<protein>
    <submittedName>
        <fullName evidence="4">Ribonuclease H-like domain-containing protein</fullName>
    </submittedName>
</protein>
<accession>A0ABQ5HST4</accession>
<dbReference type="PANTHER" id="PTHR11439:SF495">
    <property type="entry name" value="REVERSE TRANSCRIPTASE, RNA-DEPENDENT DNA POLYMERASE-RELATED"/>
    <property type="match status" value="1"/>
</dbReference>
<dbReference type="SUPFAM" id="SSF56672">
    <property type="entry name" value="DNA/RNA polymerases"/>
    <property type="match status" value="2"/>
</dbReference>
<feature type="domain" description="Reverse transcriptase Ty1/copia-type" evidence="3">
    <location>
        <begin position="950"/>
        <end position="1156"/>
    </location>
</feature>
<sequence>MEQNRRRNKWDNDDYVYRGLILNGMDQQGKSALMRLGKDAKEIQLFISVSLDGNAKTRHDEVAQGIWLWLDLLLILVVLDISIADWYLTRNLLREDKPLYSWFVKAGDCMCSSLIMELICPPHIVRHRGNSLKVFTNEHNCVACNKGKQHKASYKHISAVRLITESLQLLHMDLFGPTNIRSIDQKYYSLVVTDDFSRFRSEDEQSDRGFLHFLLNSCSEGALPDVVPDMVICVSQATAEILYSAVKGNSAGVCDSVVREPVGIVFADGVSPAGIASAGSDPAGGNPAGSSQPAGSDEPAGKGNPAVSTSVSADFIPVHADESTLPPGQPLGSSENTTRFPVPSDVCMDQLSSGIFTSSSYDDDFSATLTNLAPVVDVNPVPTRRVNTIHPQSQILGDLASPVLTRSRAQKSKFGESAFIGYIQDQQRTNHTDQLHCLFGCFLSQLEPTSIAKALEDPDWVAAMQEEMQQFINQQVWKLVPLPDGKHAIGTKWILKNKRDARGIVVRNKARLVAQGHRQEEGIDYDEVFAPVARIEAIRLFLAFASYMGFLVYQMDVKSAFLYGEIEEEVYVTQPKGFEDPFFPKHVYRVVKALYGLHQAPRAWYARLSAFLLQHNYRRGTIDKTLFIKKDSRDIILVQVYVDDIIFGSTNKAWCAEFEVLMKGEFEMSAMGEMTFFLGLQVKQLPDGTFISQDRYVKDMLTKFDMESVRTASTPYEAAKTKLKDETDPPVNVHLYRSMIGSLMYLTASRPDIMFAVSACSRHQVTPLTSHLNAVKKIFKYLKGQPKLGLWYPKDSPFQLEAYSDSDYAGSHGDRKSTTGGCQFLGRRLISWQCKKQTIVATSSTEAEYVAAASCCAQVLWIQNQLLDYGFNFMNTKIFIDNQSTICIVKNPVFHQRTKHIEIRHHFIRDANEKNLIQVLKIHTDDNVADLLTKAFDGPRFEYLVVHIGMVFAQGHRQEEGIDYDEVFAPVARIEAIRLFLAFASYMGFLVYQMDVKSAFLYGEIEEEVYVTQPKGFEDPYFPKHVYRVVKALYGLHQAPRAWYARLSAFLLQHNYRRGTIDKTLFIKKDSRDILLVQVYVDDIIFGSTNKAWCEEFEVLMKGEFEMSAMGEMNFFLGLQVKQLPDGIFISQDKYVKDMLTKFDMESVRTATTPYEAAKTKLKDETDPPVNVHLYRSMIGSLMYLTASRPDIMFAVSACSRHQVTPLTSHLNAVKKIFKYLKGQPKLGLWYPKDSPFQLEAYSDSDYAGSHGDRKSTTGGCQFLGRRLISWQCKKQTIVATSSTEAEYVAAASCCAQVLWIQNQLLDYGFNFMNTKIFIDNQSTICIVKNPVFHQRTKHIEIRHHFIRDANEKNLIQVLKVHTDDNVADLLTKAFDGPRFEYLVVHIGMVDMVLVSAGSYGLCWMSCSCWFRVHAGRHTSPGGFISADRVCIPAVCTVSAVVISAGSHLFMLSQLSFCCAQFDFAGWLVSATSHSVSAGSLHSCWCLNVSAE</sequence>
<feature type="transmembrane region" description="Helical" evidence="2">
    <location>
        <begin position="66"/>
        <end position="88"/>
    </location>
</feature>
<dbReference type="InterPro" id="IPR043502">
    <property type="entry name" value="DNA/RNA_pol_sf"/>
</dbReference>